<organism evidence="1 2">
    <name type="scientific">Candidatus Campbellbacteria bacterium RIFOXYC2_FULL_35_25</name>
    <dbReference type="NCBI Taxonomy" id="1797582"/>
    <lineage>
        <taxon>Bacteria</taxon>
        <taxon>Candidatus Campbelliibacteriota</taxon>
    </lineage>
</organism>
<reference evidence="1 2" key="1">
    <citation type="journal article" date="2016" name="Nat. Commun.">
        <title>Thousands of microbial genomes shed light on interconnected biogeochemical processes in an aquifer system.</title>
        <authorList>
            <person name="Anantharaman K."/>
            <person name="Brown C.T."/>
            <person name="Hug L.A."/>
            <person name="Sharon I."/>
            <person name="Castelle C.J."/>
            <person name="Probst A.J."/>
            <person name="Thomas B.C."/>
            <person name="Singh A."/>
            <person name="Wilkins M.J."/>
            <person name="Karaoz U."/>
            <person name="Brodie E.L."/>
            <person name="Williams K.H."/>
            <person name="Hubbard S.S."/>
            <person name="Banfield J.F."/>
        </authorList>
    </citation>
    <scope>NUCLEOTIDE SEQUENCE [LARGE SCALE GENOMIC DNA]</scope>
</reference>
<evidence type="ECO:0000313" key="2">
    <source>
        <dbReference type="Proteomes" id="UP000179003"/>
    </source>
</evidence>
<dbReference type="AlphaFoldDB" id="A0A1F5EJM5"/>
<gene>
    <name evidence="1" type="ORF">A2442_04165</name>
</gene>
<sequence length="130" mass="15314">MEINYSVQIEEFAERHFIKKFKKKYNSQWDVTLKSIIFELERIDNLLKTDRAEIITDGDIKIIKTEFRIAKSKESAKTSGNRCIVAWGKDGGSVSILLVYNKTDITSKNKETEEWKKIIKNNYSEYKHLF</sequence>
<accession>A0A1F5EJM5</accession>
<comment type="caution">
    <text evidence="1">The sequence shown here is derived from an EMBL/GenBank/DDBJ whole genome shotgun (WGS) entry which is preliminary data.</text>
</comment>
<proteinExistence type="predicted"/>
<dbReference type="STRING" id="1797582.A2442_04165"/>
<protein>
    <recommendedName>
        <fullName evidence="3">Addiction module toxin RelE</fullName>
    </recommendedName>
</protein>
<dbReference type="Proteomes" id="UP000179003">
    <property type="component" value="Unassembled WGS sequence"/>
</dbReference>
<dbReference type="EMBL" id="MFAE01000004">
    <property type="protein sequence ID" value="OGD67530.1"/>
    <property type="molecule type" value="Genomic_DNA"/>
</dbReference>
<name>A0A1F5EJM5_9BACT</name>
<evidence type="ECO:0000313" key="1">
    <source>
        <dbReference type="EMBL" id="OGD67530.1"/>
    </source>
</evidence>
<evidence type="ECO:0008006" key="3">
    <source>
        <dbReference type="Google" id="ProtNLM"/>
    </source>
</evidence>